<keyword evidence="4 6" id="KW-0547">Nucleotide-binding</keyword>
<dbReference type="Pfam" id="PF23783">
    <property type="entry name" value="Zn_ribbon_TiaS"/>
    <property type="match status" value="1"/>
</dbReference>
<evidence type="ECO:0000259" key="8">
    <source>
        <dbReference type="Pfam" id="PF22641"/>
    </source>
</evidence>
<comment type="function">
    <text evidence="6">ATP-dependent agmatine transferase that catalyzes the formation of 2-agmatinylcytidine (agm2C) at the wobble position (C34) of tRNA(Ile2), converting the codon specificity from AUG to AUA.</text>
</comment>
<dbReference type="PANTHER" id="PTHR40705">
    <property type="entry name" value="TRNA(ILE2) 2-AGMATINYLCYTIDINE SYNTHETASE TIAS"/>
    <property type="match status" value="1"/>
</dbReference>
<dbReference type="PANTHER" id="PTHR40705:SF2">
    <property type="entry name" value="DUF1743 DOMAIN-CONTAINING PROTEIN"/>
    <property type="match status" value="1"/>
</dbReference>
<evidence type="ECO:0000256" key="6">
    <source>
        <dbReference type="HAMAP-Rule" id="MF_01892"/>
    </source>
</evidence>
<feature type="domain" description="TiaS FLD" evidence="7">
    <location>
        <begin position="154"/>
        <end position="265"/>
    </location>
</feature>
<evidence type="ECO:0000256" key="4">
    <source>
        <dbReference type="ARBA" id="ARBA00022741"/>
    </source>
</evidence>
<evidence type="ECO:0000313" key="10">
    <source>
        <dbReference type="EMBL" id="GGM73611.1"/>
    </source>
</evidence>
<dbReference type="Pfam" id="PF08489">
    <property type="entry name" value="TiaS_FLD"/>
    <property type="match status" value="1"/>
</dbReference>
<keyword evidence="5 6" id="KW-0067">ATP-binding</keyword>
<sequence length="425" mass="47562">MHLGIDDTDSRKGMCTTFTLLSVLREVDLVPLSYPRLVRLNPEIPYKTRGNGALSVELGLPGGSGKLIGTWRGEPIIMYPDGERVYRESVLEEAAEVVERLHERDEGTNPGIVISSDRLPEELYWRAVKDVVDTDEIRNHLRHLGARWAEFGNGRGIIGASASIAWPGERHTFEALVYREPRAPETPKGVMWRIGEMAEGTRGTFNNIDRRNGHVALFPAPITPVVLGVRGTDPESLASLASRASGMLDAHGYLTFMSNQGTDDHLIEGPERLEDMHSYRITVRISGRPRTERGSHVFVRAVYRGQEIDLAAYEPTKEFRDTVRGLMPGDSVTVTGSFSRGTLNLEKLYVEATALTFEREAPACRSCGRRMKSKGRFDYRCQECGTRSDLPEYAVVKRDLRGTRFQVPVCARRHLTEPLELEGLV</sequence>
<dbReference type="InterPro" id="IPR055394">
    <property type="entry name" value="Zn_ribbon_TiaS"/>
</dbReference>
<dbReference type="InterPro" id="IPR013696">
    <property type="entry name" value="TiaS_FLD"/>
</dbReference>
<reference evidence="10" key="2">
    <citation type="submission" date="2022-09" db="EMBL/GenBank/DDBJ databases">
        <authorList>
            <person name="Sun Q."/>
            <person name="Ohkuma M."/>
        </authorList>
    </citation>
    <scope>NUCLEOTIDE SEQUENCE</scope>
    <source>
        <strain evidence="10">JCM 13583</strain>
    </source>
</reference>
<keyword evidence="2 6" id="KW-0436">Ligase</keyword>
<dbReference type="RefSeq" id="WP_188680752.1">
    <property type="nucleotide sequence ID" value="NZ_BMNY01000001.1"/>
</dbReference>
<dbReference type="GO" id="GO:0005524">
    <property type="term" value="F:ATP binding"/>
    <property type="evidence" value="ECO:0007669"/>
    <property type="project" value="UniProtKB-KW"/>
</dbReference>
<dbReference type="Pfam" id="PF22641">
    <property type="entry name" value="TiaS_TCKD"/>
    <property type="match status" value="1"/>
</dbReference>
<dbReference type="Gene3D" id="2.40.50.1010">
    <property type="match status" value="1"/>
</dbReference>
<dbReference type="Proteomes" id="UP000632195">
    <property type="component" value="Unassembled WGS sequence"/>
</dbReference>
<dbReference type="HAMAP" id="MF_01892">
    <property type="entry name" value="tRNA_Ile2_agm2C_synt"/>
    <property type="match status" value="1"/>
</dbReference>
<name>A0AA37BRG1_9ARCH</name>
<dbReference type="GO" id="GO:0016879">
    <property type="term" value="F:ligase activity, forming carbon-nitrogen bonds"/>
    <property type="evidence" value="ECO:0007669"/>
    <property type="project" value="UniProtKB-UniRule"/>
</dbReference>
<accession>A0AA37BRG1</accession>
<dbReference type="EC" id="6.3.4.22" evidence="6"/>
<evidence type="ECO:0000256" key="5">
    <source>
        <dbReference type="ARBA" id="ARBA00022840"/>
    </source>
</evidence>
<protein>
    <recommendedName>
        <fullName evidence="6">tRNA(Ile2) 2-agmatinylcytidine synthetase TiaS</fullName>
        <shortName evidence="6">tRNA(Ile2)-agm2C synthetase</shortName>
        <ecNumber evidence="6">6.3.4.22</ecNumber>
    </recommendedName>
    <alternativeName>
        <fullName evidence="6">tRNA(Ile2) agmatidine synthetase</fullName>
    </alternativeName>
</protein>
<feature type="domain" description="TiaS C-terminal zinc ribbon" evidence="9">
    <location>
        <begin position="362"/>
        <end position="400"/>
    </location>
</feature>
<reference evidence="10" key="1">
    <citation type="journal article" date="2014" name="Int. J. Syst. Evol. Microbiol.">
        <title>Complete genome sequence of Corynebacterium casei LMG S-19264T (=DSM 44701T), isolated from a smear-ripened cheese.</title>
        <authorList>
            <consortium name="US DOE Joint Genome Institute (JGI-PGF)"/>
            <person name="Walter F."/>
            <person name="Albersmeier A."/>
            <person name="Kalinowski J."/>
            <person name="Ruckert C."/>
        </authorList>
    </citation>
    <scope>NUCLEOTIDE SEQUENCE</scope>
    <source>
        <strain evidence="10">JCM 13583</strain>
    </source>
</reference>
<dbReference type="Gene3D" id="3.30.70.2200">
    <property type="match status" value="1"/>
</dbReference>
<dbReference type="CDD" id="cd04482">
    <property type="entry name" value="RPA2_OBF_like"/>
    <property type="match status" value="1"/>
</dbReference>
<keyword evidence="3 6" id="KW-0819">tRNA processing</keyword>
<evidence type="ECO:0000256" key="3">
    <source>
        <dbReference type="ARBA" id="ARBA00022694"/>
    </source>
</evidence>
<comment type="similarity">
    <text evidence="6">Belongs to the TiaS family.</text>
</comment>
<evidence type="ECO:0000313" key="11">
    <source>
        <dbReference type="Proteomes" id="UP000632195"/>
    </source>
</evidence>
<keyword evidence="1 6" id="KW-0963">Cytoplasm</keyword>
<evidence type="ECO:0000256" key="1">
    <source>
        <dbReference type="ARBA" id="ARBA00022490"/>
    </source>
</evidence>
<evidence type="ECO:0000259" key="7">
    <source>
        <dbReference type="Pfam" id="PF08489"/>
    </source>
</evidence>
<evidence type="ECO:0000259" key="9">
    <source>
        <dbReference type="Pfam" id="PF23783"/>
    </source>
</evidence>
<feature type="domain" description="TiaS-like TCKD" evidence="8">
    <location>
        <begin position="3"/>
        <end position="151"/>
    </location>
</feature>
<comment type="subcellular location">
    <subcellularLocation>
        <location evidence="6">Cytoplasm</location>
    </subcellularLocation>
</comment>
<evidence type="ECO:0000256" key="2">
    <source>
        <dbReference type="ARBA" id="ARBA00022598"/>
    </source>
</evidence>
<gene>
    <name evidence="6" type="primary">tiaS</name>
    <name evidence="10" type="ORF">GCM10007108_09480</name>
</gene>
<dbReference type="InterPro" id="IPR024913">
    <property type="entry name" value="tRNA_Ile2__agm2C_synt"/>
</dbReference>
<proteinExistence type="inferred from homology"/>
<dbReference type="Gene3D" id="3.90.600.20">
    <property type="match status" value="1"/>
</dbReference>
<dbReference type="InterPro" id="IPR053870">
    <property type="entry name" value="TiaS-like_TCKD"/>
</dbReference>
<dbReference type="GO" id="GO:0005737">
    <property type="term" value="C:cytoplasm"/>
    <property type="evidence" value="ECO:0007669"/>
    <property type="project" value="UniProtKB-SubCell"/>
</dbReference>
<comment type="catalytic activity">
    <reaction evidence="6">
        <text>cytidine(34) in tRNA(Ile2) + agmatine + ATP + H2O = 2-agmatinylcytidine(34) in tRNA(Ile2) + AMP + 2 phosphate + 2 H(+)</text>
        <dbReference type="Rhea" id="RHEA:43608"/>
        <dbReference type="Rhea" id="RHEA-COMP:10625"/>
        <dbReference type="Rhea" id="RHEA-COMP:10626"/>
        <dbReference type="ChEBI" id="CHEBI:15377"/>
        <dbReference type="ChEBI" id="CHEBI:15378"/>
        <dbReference type="ChEBI" id="CHEBI:30616"/>
        <dbReference type="ChEBI" id="CHEBI:43474"/>
        <dbReference type="ChEBI" id="CHEBI:58145"/>
        <dbReference type="ChEBI" id="CHEBI:82748"/>
        <dbReference type="ChEBI" id="CHEBI:83545"/>
        <dbReference type="ChEBI" id="CHEBI:456215"/>
        <dbReference type="EC" id="6.3.4.22"/>
    </reaction>
</comment>
<dbReference type="AlphaFoldDB" id="A0AA37BRG1"/>
<comment type="caution">
    <text evidence="10">The sequence shown here is derived from an EMBL/GenBank/DDBJ whole genome shotgun (WGS) entry which is preliminary data.</text>
</comment>
<keyword evidence="11" id="KW-1185">Reference proteome</keyword>
<dbReference type="EMBL" id="BMNY01000001">
    <property type="protein sequence ID" value="GGM73611.1"/>
    <property type="molecule type" value="Genomic_DNA"/>
</dbReference>
<organism evidence="10 11">
    <name type="scientific">Thermogymnomonas acidicola</name>
    <dbReference type="NCBI Taxonomy" id="399579"/>
    <lineage>
        <taxon>Archaea</taxon>
        <taxon>Methanobacteriati</taxon>
        <taxon>Thermoplasmatota</taxon>
        <taxon>Thermoplasmata</taxon>
        <taxon>Thermoplasmatales</taxon>
        <taxon>Thermogymnomonas</taxon>
    </lineage>
</organism>
<dbReference type="GO" id="GO:0002101">
    <property type="term" value="P:tRNA wobble cytosine modification"/>
    <property type="evidence" value="ECO:0007669"/>
    <property type="project" value="UniProtKB-UniRule"/>
</dbReference>